<dbReference type="AlphaFoldDB" id="A0A5B0PMI5"/>
<sequence>MNSEMGQNISQSHALSLAAQRLASEGLYQANFRGLSLHDPKRGPLLSSSHH</sequence>
<keyword evidence="2" id="KW-1185">Reference proteome</keyword>
<name>A0A5B0PMI5_PUCGR</name>
<gene>
    <name evidence="1" type="ORF">PGT21_031572</name>
</gene>
<proteinExistence type="predicted"/>
<accession>A0A5B0PMI5</accession>
<comment type="caution">
    <text evidence="1">The sequence shown here is derived from an EMBL/GenBank/DDBJ whole genome shotgun (WGS) entry which is preliminary data.</text>
</comment>
<organism evidence="1 2">
    <name type="scientific">Puccinia graminis f. sp. tritici</name>
    <dbReference type="NCBI Taxonomy" id="56615"/>
    <lineage>
        <taxon>Eukaryota</taxon>
        <taxon>Fungi</taxon>
        <taxon>Dikarya</taxon>
        <taxon>Basidiomycota</taxon>
        <taxon>Pucciniomycotina</taxon>
        <taxon>Pucciniomycetes</taxon>
        <taxon>Pucciniales</taxon>
        <taxon>Pucciniaceae</taxon>
        <taxon>Puccinia</taxon>
    </lineage>
</organism>
<reference evidence="1 2" key="1">
    <citation type="submission" date="2019-05" db="EMBL/GenBank/DDBJ databases">
        <title>Emergence of the Ug99 lineage of the wheat stem rust pathogen through somatic hybridization.</title>
        <authorList>
            <person name="Li F."/>
            <person name="Upadhyaya N.M."/>
            <person name="Sperschneider J."/>
            <person name="Matny O."/>
            <person name="Nguyen-Phuc H."/>
            <person name="Mago R."/>
            <person name="Raley C."/>
            <person name="Miller M.E."/>
            <person name="Silverstein K.A.T."/>
            <person name="Henningsen E."/>
            <person name="Hirsch C.D."/>
            <person name="Visser B."/>
            <person name="Pretorius Z.A."/>
            <person name="Steffenson B.J."/>
            <person name="Schwessinger B."/>
            <person name="Dodds P.N."/>
            <person name="Figueroa M."/>
        </authorList>
    </citation>
    <scope>NUCLEOTIDE SEQUENCE [LARGE SCALE GENOMIC DNA]</scope>
    <source>
        <strain evidence="1">21-0</strain>
    </source>
</reference>
<protein>
    <submittedName>
        <fullName evidence="1">Uncharacterized protein</fullName>
    </submittedName>
</protein>
<dbReference type="EMBL" id="VSWC01000053">
    <property type="protein sequence ID" value="KAA1101854.1"/>
    <property type="molecule type" value="Genomic_DNA"/>
</dbReference>
<evidence type="ECO:0000313" key="2">
    <source>
        <dbReference type="Proteomes" id="UP000324748"/>
    </source>
</evidence>
<dbReference type="Proteomes" id="UP000324748">
    <property type="component" value="Unassembled WGS sequence"/>
</dbReference>
<evidence type="ECO:0000313" key="1">
    <source>
        <dbReference type="EMBL" id="KAA1101854.1"/>
    </source>
</evidence>